<dbReference type="GO" id="GO:0006515">
    <property type="term" value="P:protein quality control for misfolded or incompletely synthesized proteins"/>
    <property type="evidence" value="ECO:0007669"/>
    <property type="project" value="TreeGrafter"/>
</dbReference>
<accession>A0A9D1MPD3</accession>
<dbReference type="PROSITE" id="PS00381">
    <property type="entry name" value="CLP_PROTEASE_SER"/>
    <property type="match status" value="1"/>
</dbReference>
<evidence type="ECO:0000256" key="7">
    <source>
        <dbReference type="HAMAP-Rule" id="MF_00444"/>
    </source>
</evidence>
<dbReference type="SUPFAM" id="SSF52096">
    <property type="entry name" value="ClpP/crotonase"/>
    <property type="match status" value="1"/>
</dbReference>
<proteinExistence type="inferred from homology"/>
<dbReference type="PANTHER" id="PTHR10381:SF70">
    <property type="entry name" value="ATP-DEPENDENT CLP PROTEASE PROTEOLYTIC SUBUNIT"/>
    <property type="match status" value="1"/>
</dbReference>
<evidence type="ECO:0000256" key="8">
    <source>
        <dbReference type="PROSITE-ProRule" id="PRU10085"/>
    </source>
</evidence>
<comment type="caution">
    <text evidence="13">The sequence shown here is derived from an EMBL/GenBank/DDBJ whole genome shotgun (WGS) entry which is preliminary data.</text>
</comment>
<feature type="active site" description="Nucleophile" evidence="7">
    <location>
        <position position="98"/>
    </location>
</feature>
<dbReference type="NCBIfam" id="TIGR00493">
    <property type="entry name" value="clpP"/>
    <property type="match status" value="1"/>
</dbReference>
<evidence type="ECO:0000256" key="11">
    <source>
        <dbReference type="RuleBase" id="RU000550"/>
    </source>
</evidence>
<feature type="active site" evidence="8">
    <location>
        <position position="98"/>
    </location>
</feature>
<dbReference type="GO" id="GO:0004252">
    <property type="term" value="F:serine-type endopeptidase activity"/>
    <property type="evidence" value="ECO:0007669"/>
    <property type="project" value="UniProtKB-UniRule"/>
</dbReference>
<evidence type="ECO:0000256" key="9">
    <source>
        <dbReference type="PROSITE-ProRule" id="PRU10086"/>
    </source>
</evidence>
<dbReference type="PANTHER" id="PTHR10381">
    <property type="entry name" value="ATP-DEPENDENT CLP PROTEASE PROTEOLYTIC SUBUNIT"/>
    <property type="match status" value="1"/>
</dbReference>
<dbReference type="InterPro" id="IPR029045">
    <property type="entry name" value="ClpP/crotonase-like_dom_sf"/>
</dbReference>
<gene>
    <name evidence="7 13" type="primary">clpP</name>
    <name evidence="13" type="ORF">IAB06_03180</name>
</gene>
<dbReference type="EC" id="3.4.21.92" evidence="7 10"/>
<dbReference type="GO" id="GO:0005737">
    <property type="term" value="C:cytoplasm"/>
    <property type="evidence" value="ECO:0007669"/>
    <property type="project" value="UniProtKB-SubCell"/>
</dbReference>
<evidence type="ECO:0000256" key="2">
    <source>
        <dbReference type="ARBA" id="ARBA00022490"/>
    </source>
</evidence>
<dbReference type="PRINTS" id="PR00127">
    <property type="entry name" value="CLPPROTEASEP"/>
</dbReference>
<keyword evidence="5 7" id="KW-0720">Serine protease</keyword>
<evidence type="ECO:0000256" key="4">
    <source>
        <dbReference type="ARBA" id="ARBA00022801"/>
    </source>
</evidence>
<name>A0A9D1MPD3_9FIRM</name>
<organism evidence="13 14">
    <name type="scientific">Candidatus Avacidaminococcus intestinavium</name>
    <dbReference type="NCBI Taxonomy" id="2840684"/>
    <lineage>
        <taxon>Bacteria</taxon>
        <taxon>Bacillati</taxon>
        <taxon>Bacillota</taxon>
        <taxon>Negativicutes</taxon>
        <taxon>Acidaminococcales</taxon>
        <taxon>Acidaminococcaceae</taxon>
        <taxon>Acidaminococcaceae incertae sedis</taxon>
        <taxon>Candidatus Avacidaminococcus</taxon>
    </lineage>
</organism>
<dbReference type="NCBIfam" id="NF001368">
    <property type="entry name" value="PRK00277.1"/>
    <property type="match status" value="1"/>
</dbReference>
<evidence type="ECO:0000256" key="6">
    <source>
        <dbReference type="ARBA" id="ARBA00034021"/>
    </source>
</evidence>
<evidence type="ECO:0000256" key="12">
    <source>
        <dbReference type="RuleBase" id="RU003567"/>
    </source>
</evidence>
<keyword evidence="4 7" id="KW-0378">Hydrolase</keyword>
<reference evidence="13" key="1">
    <citation type="submission" date="2020-10" db="EMBL/GenBank/DDBJ databases">
        <authorList>
            <person name="Gilroy R."/>
        </authorList>
    </citation>
    <scope>NUCLEOTIDE SEQUENCE</scope>
    <source>
        <strain evidence="13">CHK160-1198</strain>
    </source>
</reference>
<comment type="subunit">
    <text evidence="7">Fourteen ClpP subunits assemble into 2 heptameric rings which stack back to back to give a disk-like structure with a central cavity, resembling the structure of eukaryotic proteasomes.</text>
</comment>
<evidence type="ECO:0000256" key="3">
    <source>
        <dbReference type="ARBA" id="ARBA00022670"/>
    </source>
</evidence>
<keyword evidence="2 7" id="KW-0963">Cytoplasm</keyword>
<evidence type="ECO:0000256" key="5">
    <source>
        <dbReference type="ARBA" id="ARBA00022825"/>
    </source>
</evidence>
<sequence>MNFVPVVVEQSSRGERSYDIYSRLLKDRIIFVTGPIDDNMANLIIAQLLFLEAEDPDQDIHLYINSPGGSVSAGLAIYDTMQYVKPAISTICMGMAASMASVLLAAGAKGKRFVLPYARVMIHQPLGGAQGQATEIEIQAREILRIREIMNDIMAQHTGQSREKIQVDTERDYYLTAEEAKEYGLVDEILTREAVKQEA</sequence>
<dbReference type="AlphaFoldDB" id="A0A9D1MPD3"/>
<dbReference type="Pfam" id="PF00574">
    <property type="entry name" value="CLP_protease"/>
    <property type="match status" value="1"/>
</dbReference>
<dbReference type="InterPro" id="IPR018215">
    <property type="entry name" value="ClpP_Ser_AS"/>
</dbReference>
<dbReference type="CDD" id="cd07017">
    <property type="entry name" value="S14_ClpP_2"/>
    <property type="match status" value="1"/>
</dbReference>
<comment type="catalytic activity">
    <reaction evidence="6 7 9">
        <text>Hydrolysis of proteins to small peptides in the presence of ATP and magnesium. alpha-casein is the usual test substrate. In the absence of ATP, only oligopeptides shorter than five residues are hydrolyzed (such as succinyl-Leu-Tyr-|-NHMec, and Leu-Tyr-Leu-|-Tyr-Trp, in which cleavage of the -Tyr-|-Leu- and -Tyr-|-Trp bonds also occurs).</text>
        <dbReference type="EC" id="3.4.21.92"/>
    </reaction>
</comment>
<protein>
    <recommendedName>
        <fullName evidence="7 12">ATP-dependent Clp protease proteolytic subunit</fullName>
        <ecNumber evidence="7 10">3.4.21.92</ecNumber>
    </recommendedName>
    <alternativeName>
        <fullName evidence="7">Endopeptidase Clp</fullName>
    </alternativeName>
</protein>
<dbReference type="FunFam" id="3.90.226.10:FF:000001">
    <property type="entry name" value="ATP-dependent Clp protease proteolytic subunit"/>
    <property type="match status" value="1"/>
</dbReference>
<reference evidence="13" key="2">
    <citation type="journal article" date="2021" name="PeerJ">
        <title>Extensive microbial diversity within the chicken gut microbiome revealed by metagenomics and culture.</title>
        <authorList>
            <person name="Gilroy R."/>
            <person name="Ravi A."/>
            <person name="Getino M."/>
            <person name="Pursley I."/>
            <person name="Horton D.L."/>
            <person name="Alikhan N.F."/>
            <person name="Baker D."/>
            <person name="Gharbi K."/>
            <person name="Hall N."/>
            <person name="Watson M."/>
            <person name="Adriaenssens E.M."/>
            <person name="Foster-Nyarko E."/>
            <person name="Jarju S."/>
            <person name="Secka A."/>
            <person name="Antonio M."/>
            <person name="Oren A."/>
            <person name="Chaudhuri R.R."/>
            <person name="La Ragione R."/>
            <person name="Hildebrand F."/>
            <person name="Pallen M.J."/>
        </authorList>
    </citation>
    <scope>NUCLEOTIDE SEQUENCE</scope>
    <source>
        <strain evidence="13">CHK160-1198</strain>
    </source>
</reference>
<evidence type="ECO:0000256" key="1">
    <source>
        <dbReference type="ARBA" id="ARBA00007039"/>
    </source>
</evidence>
<evidence type="ECO:0000313" key="14">
    <source>
        <dbReference type="Proteomes" id="UP000824099"/>
    </source>
</evidence>
<dbReference type="GO" id="GO:0051117">
    <property type="term" value="F:ATPase binding"/>
    <property type="evidence" value="ECO:0007669"/>
    <property type="project" value="TreeGrafter"/>
</dbReference>
<dbReference type="InterPro" id="IPR001907">
    <property type="entry name" value="ClpP"/>
</dbReference>
<dbReference type="EMBL" id="DVNI01000043">
    <property type="protein sequence ID" value="HIU64031.1"/>
    <property type="molecule type" value="Genomic_DNA"/>
</dbReference>
<dbReference type="InterPro" id="IPR033135">
    <property type="entry name" value="ClpP_His_AS"/>
</dbReference>
<dbReference type="Proteomes" id="UP000824099">
    <property type="component" value="Unassembled WGS sequence"/>
</dbReference>
<dbReference type="GO" id="GO:0004176">
    <property type="term" value="F:ATP-dependent peptidase activity"/>
    <property type="evidence" value="ECO:0007669"/>
    <property type="project" value="InterPro"/>
</dbReference>
<comment type="subcellular location">
    <subcellularLocation>
        <location evidence="7">Cytoplasm</location>
    </subcellularLocation>
</comment>
<evidence type="ECO:0000256" key="10">
    <source>
        <dbReference type="RuleBase" id="RU000549"/>
    </source>
</evidence>
<feature type="active site" evidence="7 9">
    <location>
        <position position="123"/>
    </location>
</feature>
<dbReference type="GO" id="GO:0009368">
    <property type="term" value="C:endopeptidase Clp complex"/>
    <property type="evidence" value="ECO:0007669"/>
    <property type="project" value="TreeGrafter"/>
</dbReference>
<dbReference type="HAMAP" id="MF_00444">
    <property type="entry name" value="ClpP"/>
    <property type="match status" value="1"/>
</dbReference>
<dbReference type="InterPro" id="IPR023562">
    <property type="entry name" value="ClpP/TepA"/>
</dbReference>
<dbReference type="NCBIfam" id="NF009205">
    <property type="entry name" value="PRK12553.1"/>
    <property type="match status" value="1"/>
</dbReference>
<evidence type="ECO:0000313" key="13">
    <source>
        <dbReference type="EMBL" id="HIU64031.1"/>
    </source>
</evidence>
<keyword evidence="3 7" id="KW-0645">Protease</keyword>
<comment type="similarity">
    <text evidence="1 7 12">Belongs to the peptidase S14 family.</text>
</comment>
<dbReference type="Gene3D" id="3.90.226.10">
    <property type="entry name" value="2-enoyl-CoA Hydratase, Chain A, domain 1"/>
    <property type="match status" value="1"/>
</dbReference>
<dbReference type="PROSITE" id="PS00382">
    <property type="entry name" value="CLP_PROTEASE_HIS"/>
    <property type="match status" value="1"/>
</dbReference>
<comment type="function">
    <text evidence="7 11">Cleaves peptides in various proteins in a process that requires ATP hydrolysis. Has a chymotrypsin-like activity. Plays a major role in the degradation of misfolded proteins.</text>
</comment>